<dbReference type="Proteomes" id="UP000283786">
    <property type="component" value="Chromosome"/>
</dbReference>
<evidence type="ECO:0000313" key="2">
    <source>
        <dbReference type="Proteomes" id="UP000283786"/>
    </source>
</evidence>
<protein>
    <recommendedName>
        <fullName evidence="3">Lipoprotein</fullName>
    </recommendedName>
</protein>
<dbReference type="PROSITE" id="PS51257">
    <property type="entry name" value="PROKAR_LIPOPROTEIN"/>
    <property type="match status" value="1"/>
</dbReference>
<keyword evidence="2" id="KW-1185">Reference proteome</keyword>
<evidence type="ECO:0008006" key="3">
    <source>
        <dbReference type="Google" id="ProtNLM"/>
    </source>
</evidence>
<reference evidence="1 2" key="1">
    <citation type="submission" date="2020-08" db="EMBL/GenBank/DDBJ databases">
        <title>Genome sequence of Rhodobacteraceae bacterium Lw-13e.</title>
        <authorList>
            <person name="Poehlein A."/>
            <person name="Wolter L."/>
            <person name="Daniel R."/>
            <person name="Brinkhoff T."/>
        </authorList>
    </citation>
    <scope>NUCLEOTIDE SEQUENCE [LARGE SCALE GENOMIC DNA]</scope>
    <source>
        <strain evidence="1 2">Lw-13e</strain>
    </source>
</reference>
<evidence type="ECO:0000313" key="1">
    <source>
        <dbReference type="EMBL" id="QPM92039.1"/>
    </source>
</evidence>
<organism evidence="1 2">
    <name type="scientific">Pseudooceanicola algae</name>
    <dbReference type="NCBI Taxonomy" id="1537215"/>
    <lineage>
        <taxon>Bacteria</taxon>
        <taxon>Pseudomonadati</taxon>
        <taxon>Pseudomonadota</taxon>
        <taxon>Alphaproteobacteria</taxon>
        <taxon>Rhodobacterales</taxon>
        <taxon>Paracoccaceae</taxon>
        <taxon>Pseudooceanicola</taxon>
    </lineage>
</organism>
<dbReference type="RefSeq" id="WP_408004190.1">
    <property type="nucleotide sequence ID" value="NZ_CP060436.1"/>
</dbReference>
<proteinExistence type="predicted"/>
<accession>A0A418SCQ1</accession>
<dbReference type="AlphaFoldDB" id="A0A418SCQ1"/>
<dbReference type="KEGG" id="palw:PSAL_033020"/>
<name>A0A418SCQ1_9RHOB</name>
<sequence length="101" mass="10726">MTQSRISAKTLLLLAGPLTLGACAIPVAGPADPDTGLSAEMMTQLITMAAPYQDLQSVRLRPEDGCYWYRHAGPVETTMLPLRTVDGRPICTQRVAQAAGG</sequence>
<dbReference type="EMBL" id="CP060436">
    <property type="protein sequence ID" value="QPM92039.1"/>
    <property type="molecule type" value="Genomic_DNA"/>
</dbReference>
<gene>
    <name evidence="1" type="ORF">PSAL_033020</name>
</gene>